<gene>
    <name evidence="10" type="ORF">UABAM_01576</name>
</gene>
<dbReference type="AlphaFoldDB" id="A0A5S9F227"/>
<evidence type="ECO:0000256" key="5">
    <source>
        <dbReference type="PIRSR" id="PIRSR615500-1"/>
    </source>
</evidence>
<name>A0A5S9F227_UABAM</name>
<dbReference type="EMBL" id="AP019860">
    <property type="protein sequence ID" value="BBM83225.1"/>
    <property type="molecule type" value="Genomic_DNA"/>
</dbReference>
<feature type="signal peptide" evidence="8">
    <location>
        <begin position="1"/>
        <end position="19"/>
    </location>
</feature>
<dbReference type="PROSITE" id="PS51257">
    <property type="entry name" value="PROKAR_LIPOPROTEIN"/>
    <property type="match status" value="1"/>
</dbReference>
<dbReference type="InterPro" id="IPR023828">
    <property type="entry name" value="Peptidase_S8_Ser-AS"/>
</dbReference>
<feature type="active site" description="Charge relay system" evidence="5 6">
    <location>
        <position position="173"/>
    </location>
</feature>
<evidence type="ECO:0000256" key="8">
    <source>
        <dbReference type="SAM" id="SignalP"/>
    </source>
</evidence>
<feature type="domain" description="Peptidase S8/S53" evidence="9">
    <location>
        <begin position="164"/>
        <end position="409"/>
    </location>
</feature>
<evidence type="ECO:0000256" key="4">
    <source>
        <dbReference type="ARBA" id="ARBA00022825"/>
    </source>
</evidence>
<feature type="active site" description="Charge relay system" evidence="5 6">
    <location>
        <position position="366"/>
    </location>
</feature>
<dbReference type="GO" id="GO:0006508">
    <property type="term" value="P:proteolysis"/>
    <property type="evidence" value="ECO:0007669"/>
    <property type="project" value="UniProtKB-KW"/>
</dbReference>
<dbReference type="InterPro" id="IPR022398">
    <property type="entry name" value="Peptidase_S8_His-AS"/>
</dbReference>
<dbReference type="KEGG" id="uam:UABAM_01576"/>
<evidence type="ECO:0000256" key="6">
    <source>
        <dbReference type="PROSITE-ProRule" id="PRU01240"/>
    </source>
</evidence>
<proteinExistence type="inferred from homology"/>
<dbReference type="InterPro" id="IPR015500">
    <property type="entry name" value="Peptidase_S8_subtilisin-rel"/>
</dbReference>
<evidence type="ECO:0000313" key="10">
    <source>
        <dbReference type="EMBL" id="BBM83225.1"/>
    </source>
</evidence>
<organism evidence="10 11">
    <name type="scientific">Uabimicrobium amorphum</name>
    <dbReference type="NCBI Taxonomy" id="2596890"/>
    <lineage>
        <taxon>Bacteria</taxon>
        <taxon>Pseudomonadati</taxon>
        <taxon>Planctomycetota</taxon>
        <taxon>Candidatus Uabimicrobiia</taxon>
        <taxon>Candidatus Uabimicrobiales</taxon>
        <taxon>Candidatus Uabimicrobiaceae</taxon>
        <taxon>Candidatus Uabimicrobium</taxon>
    </lineage>
</organism>
<dbReference type="PANTHER" id="PTHR43806:SF11">
    <property type="entry name" value="CEREVISIN-RELATED"/>
    <property type="match status" value="1"/>
</dbReference>
<dbReference type="SUPFAM" id="SSF52743">
    <property type="entry name" value="Subtilisin-like"/>
    <property type="match status" value="1"/>
</dbReference>
<dbReference type="PROSITE" id="PS00138">
    <property type="entry name" value="SUBTILASE_SER"/>
    <property type="match status" value="1"/>
</dbReference>
<dbReference type="GO" id="GO:0004252">
    <property type="term" value="F:serine-type endopeptidase activity"/>
    <property type="evidence" value="ECO:0007669"/>
    <property type="project" value="UniProtKB-UniRule"/>
</dbReference>
<evidence type="ECO:0000256" key="3">
    <source>
        <dbReference type="ARBA" id="ARBA00022801"/>
    </source>
</evidence>
<dbReference type="PROSITE" id="PS51892">
    <property type="entry name" value="SUBTILASE"/>
    <property type="match status" value="1"/>
</dbReference>
<keyword evidence="8" id="KW-0732">Signal</keyword>
<dbReference type="InterPro" id="IPR036852">
    <property type="entry name" value="Peptidase_S8/S53_dom_sf"/>
</dbReference>
<dbReference type="Pfam" id="PF00082">
    <property type="entry name" value="Peptidase_S8"/>
    <property type="match status" value="1"/>
</dbReference>
<dbReference type="Gene3D" id="3.40.50.200">
    <property type="entry name" value="Peptidase S8/S53 domain"/>
    <property type="match status" value="1"/>
</dbReference>
<keyword evidence="11" id="KW-1185">Reference proteome</keyword>
<dbReference type="PROSITE" id="PS00137">
    <property type="entry name" value="SUBTILASE_HIS"/>
    <property type="match status" value="1"/>
</dbReference>
<evidence type="ECO:0000256" key="1">
    <source>
        <dbReference type="ARBA" id="ARBA00011073"/>
    </source>
</evidence>
<dbReference type="PROSITE" id="PS00136">
    <property type="entry name" value="SUBTILASE_ASP"/>
    <property type="match status" value="1"/>
</dbReference>
<accession>A0A5S9F227</accession>
<evidence type="ECO:0000256" key="2">
    <source>
        <dbReference type="ARBA" id="ARBA00022670"/>
    </source>
</evidence>
<dbReference type="InterPro" id="IPR050131">
    <property type="entry name" value="Peptidase_S8_subtilisin-like"/>
</dbReference>
<keyword evidence="2 6" id="KW-0645">Protease</keyword>
<dbReference type="OrthoDB" id="252653at2"/>
<dbReference type="InterPro" id="IPR023827">
    <property type="entry name" value="Peptidase_S8_Asp-AS"/>
</dbReference>
<evidence type="ECO:0000256" key="7">
    <source>
        <dbReference type="RuleBase" id="RU003355"/>
    </source>
</evidence>
<dbReference type="PANTHER" id="PTHR43806">
    <property type="entry name" value="PEPTIDASE S8"/>
    <property type="match status" value="1"/>
</dbReference>
<keyword evidence="3 6" id="KW-0378">Hydrolase</keyword>
<dbReference type="RefSeq" id="WP_151967435.1">
    <property type="nucleotide sequence ID" value="NZ_AP019860.1"/>
</dbReference>
<reference evidence="10 11" key="1">
    <citation type="submission" date="2019-08" db="EMBL/GenBank/DDBJ databases">
        <title>Complete genome sequence of Candidatus Uab amorphum.</title>
        <authorList>
            <person name="Shiratori T."/>
            <person name="Suzuki S."/>
            <person name="Kakizawa Y."/>
            <person name="Ishida K."/>
        </authorList>
    </citation>
    <scope>NUCLEOTIDE SEQUENCE [LARGE SCALE GENOMIC DNA]</scope>
    <source>
        <strain evidence="10 11">SRT547</strain>
    </source>
</reference>
<dbReference type="CDD" id="cd07487">
    <property type="entry name" value="Peptidases_S8_1"/>
    <property type="match status" value="1"/>
</dbReference>
<feature type="active site" description="Charge relay system" evidence="5 6">
    <location>
        <position position="209"/>
    </location>
</feature>
<dbReference type="PRINTS" id="PR00723">
    <property type="entry name" value="SUBTILISIN"/>
</dbReference>
<sequence>MTKFVILLTIAITFSCSFAGILGPDLQKAMQGDESEFAVMISFTEDVKVGDIMEYYSGMSKEEIFDILKNECEQKQTFIKDLCQRMQLEGYVKDIKVFWLANAVSLTAKREAIEELVMQPEVHLISLDAIQSMIQPFGSLDSAQVPWGLEYIKSREVNAKGFTGQGVTVAVVDTGLDTDHPAFSPQQIRTDLCKSFVPGEPTVEDGNGHGTHCAGTVASQLYGVAPGASLIGVKVLSATGSGSWTAVMEGVQYSALHADVISMSLGGRANPNGNVVEDAVENAIDNGIVVVIAAGNEGPFMQTIGTPGCVKKAITVGAIDNKGELAYFSSRGVSVYLDPKPDMVAPGVDVLSAWKNGGTNTISGTSMATPHVAGLVALMLSKAKGMKPQGVKNILMATTNGTKKENWYGEGTVQCDLAMSKVGTDLGTLEVISERNQNSSTVKIEAVTDSNGKLSVIKTMPANRRALVQRVFCNARYTNFQLSVNGKNGWEKGVGEVEPRTNYDLGQQIVTEKGEVTFKVEAENGPKNSKVKIMISCRHNKLPAEVAPAPQQRVAALARSRTIFFSGRTDREGNLNITQDIVLNSNRLILDMQCNAAYDEYQVTINGEAVWEKPVAELDARTFYPIQKSVNSGSITIKVEGKNGPKNNAKVKFWFRSQ</sequence>
<protein>
    <submittedName>
        <fullName evidence="10">Subtilisin E</fullName>
    </submittedName>
</protein>
<comment type="similarity">
    <text evidence="1 6 7">Belongs to the peptidase S8 family.</text>
</comment>
<keyword evidence="4 6" id="KW-0720">Serine protease</keyword>
<feature type="chain" id="PRO_5025020379" evidence="8">
    <location>
        <begin position="20"/>
        <end position="658"/>
    </location>
</feature>
<dbReference type="Proteomes" id="UP000326354">
    <property type="component" value="Chromosome"/>
</dbReference>
<dbReference type="InterPro" id="IPR000209">
    <property type="entry name" value="Peptidase_S8/S53_dom"/>
</dbReference>
<evidence type="ECO:0000259" key="9">
    <source>
        <dbReference type="Pfam" id="PF00082"/>
    </source>
</evidence>
<evidence type="ECO:0000313" key="11">
    <source>
        <dbReference type="Proteomes" id="UP000326354"/>
    </source>
</evidence>